<keyword evidence="2" id="KW-1185">Reference proteome</keyword>
<name>A0A0B0NY71_GOSAR</name>
<accession>A0A0B0NY71</accession>
<proteinExistence type="predicted"/>
<evidence type="ECO:0000313" key="1">
    <source>
        <dbReference type="EMBL" id="KHG17755.1"/>
    </source>
</evidence>
<reference evidence="2" key="1">
    <citation type="submission" date="2014-09" db="EMBL/GenBank/DDBJ databases">
        <authorList>
            <person name="Mudge J."/>
            <person name="Ramaraj T."/>
            <person name="Lindquist I.E."/>
            <person name="Bharti A.K."/>
            <person name="Sundararajan A."/>
            <person name="Cameron C.T."/>
            <person name="Woodward J.E."/>
            <person name="May G.D."/>
            <person name="Brubaker C."/>
            <person name="Broadhvest J."/>
            <person name="Wilkins T.A."/>
        </authorList>
    </citation>
    <scope>NUCLEOTIDE SEQUENCE</scope>
    <source>
        <strain evidence="2">cv. AKA8401</strain>
    </source>
</reference>
<dbReference type="AlphaFoldDB" id="A0A0B0NY71"/>
<gene>
    <name evidence="1" type="ORF">F383_08432</name>
</gene>
<protein>
    <submittedName>
        <fullName evidence="1">Uncharacterized protein</fullName>
    </submittedName>
</protein>
<evidence type="ECO:0000313" key="2">
    <source>
        <dbReference type="Proteomes" id="UP000032142"/>
    </source>
</evidence>
<organism evidence="1 2">
    <name type="scientific">Gossypium arboreum</name>
    <name type="common">Tree cotton</name>
    <name type="synonym">Gossypium nanking</name>
    <dbReference type="NCBI Taxonomy" id="29729"/>
    <lineage>
        <taxon>Eukaryota</taxon>
        <taxon>Viridiplantae</taxon>
        <taxon>Streptophyta</taxon>
        <taxon>Embryophyta</taxon>
        <taxon>Tracheophyta</taxon>
        <taxon>Spermatophyta</taxon>
        <taxon>Magnoliopsida</taxon>
        <taxon>eudicotyledons</taxon>
        <taxon>Gunneridae</taxon>
        <taxon>Pentapetalae</taxon>
        <taxon>rosids</taxon>
        <taxon>malvids</taxon>
        <taxon>Malvales</taxon>
        <taxon>Malvaceae</taxon>
        <taxon>Malvoideae</taxon>
        <taxon>Gossypium</taxon>
    </lineage>
</organism>
<sequence length="33" mass="3875">MCSRVRPYLGCWYQYVITCKTTFGTLASICDYM</sequence>
<dbReference type="Proteomes" id="UP000032142">
    <property type="component" value="Unassembled WGS sequence"/>
</dbReference>
<dbReference type="EMBL" id="KN408966">
    <property type="protein sequence ID" value="KHG17755.1"/>
    <property type="molecule type" value="Genomic_DNA"/>
</dbReference>